<evidence type="ECO:0000256" key="9">
    <source>
        <dbReference type="NCBIfam" id="TIGR00152"/>
    </source>
</evidence>
<keyword evidence="4 8" id="KW-0547">Nucleotide-binding</keyword>
<evidence type="ECO:0000256" key="6">
    <source>
        <dbReference type="ARBA" id="ARBA00022840"/>
    </source>
</evidence>
<dbReference type="GO" id="GO:0005524">
    <property type="term" value="F:ATP binding"/>
    <property type="evidence" value="ECO:0007669"/>
    <property type="project" value="UniProtKB-UniRule"/>
</dbReference>
<comment type="catalytic activity">
    <reaction evidence="8">
        <text>3'-dephospho-CoA + ATP = ADP + CoA + H(+)</text>
        <dbReference type="Rhea" id="RHEA:18245"/>
        <dbReference type="ChEBI" id="CHEBI:15378"/>
        <dbReference type="ChEBI" id="CHEBI:30616"/>
        <dbReference type="ChEBI" id="CHEBI:57287"/>
        <dbReference type="ChEBI" id="CHEBI:57328"/>
        <dbReference type="ChEBI" id="CHEBI:456216"/>
        <dbReference type="EC" id="2.7.1.24"/>
    </reaction>
</comment>
<keyword evidence="11" id="KW-1185">Reference proteome</keyword>
<comment type="function">
    <text evidence="8">Catalyzes the phosphorylation of the 3'-hydroxyl group of dephosphocoenzyme A to form coenzyme A.</text>
</comment>
<dbReference type="GO" id="GO:0005737">
    <property type="term" value="C:cytoplasm"/>
    <property type="evidence" value="ECO:0007669"/>
    <property type="project" value="UniProtKB-SubCell"/>
</dbReference>
<dbReference type="GO" id="GO:0015937">
    <property type="term" value="P:coenzyme A biosynthetic process"/>
    <property type="evidence" value="ECO:0007669"/>
    <property type="project" value="UniProtKB-UniRule"/>
</dbReference>
<evidence type="ECO:0000256" key="2">
    <source>
        <dbReference type="ARBA" id="ARBA00022490"/>
    </source>
</evidence>
<dbReference type="InterPro" id="IPR027417">
    <property type="entry name" value="P-loop_NTPase"/>
</dbReference>
<dbReference type="InterPro" id="IPR001977">
    <property type="entry name" value="Depp_CoAkinase"/>
</dbReference>
<dbReference type="PROSITE" id="PS51219">
    <property type="entry name" value="DPCK"/>
    <property type="match status" value="1"/>
</dbReference>
<dbReference type="NCBIfam" id="TIGR00152">
    <property type="entry name" value="dephospho-CoA kinase"/>
    <property type="match status" value="1"/>
</dbReference>
<feature type="binding site" evidence="8">
    <location>
        <begin position="11"/>
        <end position="16"/>
    </location>
    <ligand>
        <name>ATP</name>
        <dbReference type="ChEBI" id="CHEBI:30616"/>
    </ligand>
</feature>
<evidence type="ECO:0000256" key="3">
    <source>
        <dbReference type="ARBA" id="ARBA00022679"/>
    </source>
</evidence>
<dbReference type="EMBL" id="SOHK01000007">
    <property type="protein sequence ID" value="TFD67902.1"/>
    <property type="molecule type" value="Genomic_DNA"/>
</dbReference>
<evidence type="ECO:0000256" key="8">
    <source>
        <dbReference type="HAMAP-Rule" id="MF_00376"/>
    </source>
</evidence>
<evidence type="ECO:0000313" key="10">
    <source>
        <dbReference type="EMBL" id="TFD67902.1"/>
    </source>
</evidence>
<gene>
    <name evidence="8" type="primary">coaE</name>
    <name evidence="10" type="ORF">E3T47_04700</name>
</gene>
<proteinExistence type="inferred from homology"/>
<dbReference type="UniPathway" id="UPA00241">
    <property type="reaction ID" value="UER00356"/>
</dbReference>
<keyword evidence="2 8" id="KW-0963">Cytoplasm</keyword>
<dbReference type="RefSeq" id="WP_134554720.1">
    <property type="nucleotide sequence ID" value="NZ_SOHK01000007.1"/>
</dbReference>
<evidence type="ECO:0000256" key="4">
    <source>
        <dbReference type="ARBA" id="ARBA00022741"/>
    </source>
</evidence>
<evidence type="ECO:0000256" key="1">
    <source>
        <dbReference type="ARBA" id="ARBA00009018"/>
    </source>
</evidence>
<keyword evidence="7 8" id="KW-0173">Coenzyme A biosynthesis</keyword>
<reference evidence="10 11" key="1">
    <citation type="submission" date="2019-03" db="EMBL/GenBank/DDBJ databases">
        <title>Genomics of glacier-inhabiting Cryobacterium strains.</title>
        <authorList>
            <person name="Liu Q."/>
            <person name="Xin Y.-H."/>
        </authorList>
    </citation>
    <scope>NUCLEOTIDE SEQUENCE [LARGE SCALE GENOMIC DNA]</scope>
    <source>
        <strain evidence="10 11">Sr36</strain>
    </source>
</reference>
<dbReference type="PANTHER" id="PTHR10695">
    <property type="entry name" value="DEPHOSPHO-COA KINASE-RELATED"/>
    <property type="match status" value="1"/>
</dbReference>
<evidence type="ECO:0000256" key="7">
    <source>
        <dbReference type="ARBA" id="ARBA00022993"/>
    </source>
</evidence>
<sequence>MYLIGLTGGIASGKSTVAKRLAFWGAVVIDADQLARDVVEPGTAVLAAISAEFGSAVLLPDGSLNRPALGAIIFRDPVRRERLNAITHPAVRELTRNRVAQATAANPHAIVVYDVPLLAEAIAGGLLAFDLIVVVHADAETRIRRMEELRGLTREEAMHRIAAQASDEERLALADVVIDNSDSVDAIQAQVDALWERVRTAEAARLP</sequence>
<dbReference type="GO" id="GO:0004140">
    <property type="term" value="F:dephospho-CoA kinase activity"/>
    <property type="evidence" value="ECO:0007669"/>
    <property type="project" value="UniProtKB-UniRule"/>
</dbReference>
<dbReference type="FunFam" id="3.40.50.300:FF:000991">
    <property type="entry name" value="Dephospho-CoA kinase"/>
    <property type="match status" value="1"/>
</dbReference>
<name>A0A4R9ARM8_9MICO</name>
<dbReference type="SUPFAM" id="SSF52540">
    <property type="entry name" value="P-loop containing nucleoside triphosphate hydrolases"/>
    <property type="match status" value="1"/>
</dbReference>
<dbReference type="OrthoDB" id="9812943at2"/>
<protein>
    <recommendedName>
        <fullName evidence="8 9">Dephospho-CoA kinase</fullName>
        <ecNumber evidence="8 9">2.7.1.24</ecNumber>
    </recommendedName>
    <alternativeName>
        <fullName evidence="8">Dephosphocoenzyme A kinase</fullName>
    </alternativeName>
</protein>
<dbReference type="Gene3D" id="3.40.50.300">
    <property type="entry name" value="P-loop containing nucleotide triphosphate hydrolases"/>
    <property type="match status" value="1"/>
</dbReference>
<comment type="similarity">
    <text evidence="1 8">Belongs to the CoaE family.</text>
</comment>
<organism evidence="10 11">
    <name type="scientific">Cryobacterium ruanii</name>
    <dbReference type="NCBI Taxonomy" id="1259197"/>
    <lineage>
        <taxon>Bacteria</taxon>
        <taxon>Bacillati</taxon>
        <taxon>Actinomycetota</taxon>
        <taxon>Actinomycetes</taxon>
        <taxon>Micrococcales</taxon>
        <taxon>Microbacteriaceae</taxon>
        <taxon>Cryobacterium</taxon>
    </lineage>
</organism>
<dbReference type="PANTHER" id="PTHR10695:SF46">
    <property type="entry name" value="BIFUNCTIONAL COENZYME A SYNTHASE-RELATED"/>
    <property type="match status" value="1"/>
</dbReference>
<evidence type="ECO:0000256" key="5">
    <source>
        <dbReference type="ARBA" id="ARBA00022777"/>
    </source>
</evidence>
<accession>A0A4R9ARM8</accession>
<dbReference type="EC" id="2.7.1.24" evidence="8 9"/>
<comment type="pathway">
    <text evidence="8">Cofactor biosynthesis; coenzyme A biosynthesis; CoA from (R)-pantothenate: step 5/5.</text>
</comment>
<keyword evidence="6 8" id="KW-0067">ATP-binding</keyword>
<dbReference type="CDD" id="cd02022">
    <property type="entry name" value="DPCK"/>
    <property type="match status" value="1"/>
</dbReference>
<keyword evidence="3 8" id="KW-0808">Transferase</keyword>
<evidence type="ECO:0000313" key="11">
    <source>
        <dbReference type="Proteomes" id="UP000298154"/>
    </source>
</evidence>
<keyword evidence="5 8" id="KW-0418">Kinase</keyword>
<dbReference type="NCBIfam" id="NF002879">
    <property type="entry name" value="PRK03333.1"/>
    <property type="match status" value="1"/>
</dbReference>
<dbReference type="Proteomes" id="UP000298154">
    <property type="component" value="Unassembled WGS sequence"/>
</dbReference>
<dbReference type="AlphaFoldDB" id="A0A4R9ARM8"/>
<comment type="subcellular location">
    <subcellularLocation>
        <location evidence="8">Cytoplasm</location>
    </subcellularLocation>
</comment>
<dbReference type="Pfam" id="PF01121">
    <property type="entry name" value="CoaE"/>
    <property type="match status" value="1"/>
</dbReference>
<comment type="caution">
    <text evidence="10">The sequence shown here is derived from an EMBL/GenBank/DDBJ whole genome shotgun (WGS) entry which is preliminary data.</text>
</comment>
<dbReference type="HAMAP" id="MF_00376">
    <property type="entry name" value="Dephospho_CoA_kinase"/>
    <property type="match status" value="1"/>
</dbReference>